<evidence type="ECO:0000313" key="2">
    <source>
        <dbReference type="Proteomes" id="UP000001514"/>
    </source>
</evidence>
<accession>D8QV20</accession>
<reference evidence="1 2" key="1">
    <citation type="journal article" date="2011" name="Science">
        <title>The Selaginella genome identifies genetic changes associated with the evolution of vascular plants.</title>
        <authorList>
            <person name="Banks J.A."/>
            <person name="Nishiyama T."/>
            <person name="Hasebe M."/>
            <person name="Bowman J.L."/>
            <person name="Gribskov M."/>
            <person name="dePamphilis C."/>
            <person name="Albert V.A."/>
            <person name="Aono N."/>
            <person name="Aoyama T."/>
            <person name="Ambrose B.A."/>
            <person name="Ashton N.W."/>
            <person name="Axtell M.J."/>
            <person name="Barker E."/>
            <person name="Barker M.S."/>
            <person name="Bennetzen J.L."/>
            <person name="Bonawitz N.D."/>
            <person name="Chapple C."/>
            <person name="Cheng C."/>
            <person name="Correa L.G."/>
            <person name="Dacre M."/>
            <person name="DeBarry J."/>
            <person name="Dreyer I."/>
            <person name="Elias M."/>
            <person name="Engstrom E.M."/>
            <person name="Estelle M."/>
            <person name="Feng L."/>
            <person name="Finet C."/>
            <person name="Floyd S.K."/>
            <person name="Frommer W.B."/>
            <person name="Fujita T."/>
            <person name="Gramzow L."/>
            <person name="Gutensohn M."/>
            <person name="Harholt J."/>
            <person name="Hattori M."/>
            <person name="Heyl A."/>
            <person name="Hirai T."/>
            <person name="Hiwatashi Y."/>
            <person name="Ishikawa M."/>
            <person name="Iwata M."/>
            <person name="Karol K.G."/>
            <person name="Koehler B."/>
            <person name="Kolukisaoglu U."/>
            <person name="Kubo M."/>
            <person name="Kurata T."/>
            <person name="Lalonde S."/>
            <person name="Li K."/>
            <person name="Li Y."/>
            <person name="Litt A."/>
            <person name="Lyons E."/>
            <person name="Manning G."/>
            <person name="Maruyama T."/>
            <person name="Michael T.P."/>
            <person name="Mikami K."/>
            <person name="Miyazaki S."/>
            <person name="Morinaga S."/>
            <person name="Murata T."/>
            <person name="Mueller-Roeber B."/>
            <person name="Nelson D.R."/>
            <person name="Obara M."/>
            <person name="Oguri Y."/>
            <person name="Olmstead R.G."/>
            <person name="Onodera N."/>
            <person name="Petersen B.L."/>
            <person name="Pils B."/>
            <person name="Prigge M."/>
            <person name="Rensing S.A."/>
            <person name="Riano-Pachon D.M."/>
            <person name="Roberts A.W."/>
            <person name="Sato Y."/>
            <person name="Scheller H.V."/>
            <person name="Schulz B."/>
            <person name="Schulz C."/>
            <person name="Shakirov E.V."/>
            <person name="Shibagaki N."/>
            <person name="Shinohara N."/>
            <person name="Shippen D.E."/>
            <person name="Soerensen I."/>
            <person name="Sotooka R."/>
            <person name="Sugimoto N."/>
            <person name="Sugita M."/>
            <person name="Sumikawa N."/>
            <person name="Tanurdzic M."/>
            <person name="Theissen G."/>
            <person name="Ulvskov P."/>
            <person name="Wakazuki S."/>
            <person name="Weng J.K."/>
            <person name="Willats W.W."/>
            <person name="Wipf D."/>
            <person name="Wolf P.G."/>
            <person name="Yang L."/>
            <person name="Zimmer A.D."/>
            <person name="Zhu Q."/>
            <person name="Mitros T."/>
            <person name="Hellsten U."/>
            <person name="Loque D."/>
            <person name="Otillar R."/>
            <person name="Salamov A."/>
            <person name="Schmutz J."/>
            <person name="Shapiro H."/>
            <person name="Lindquist E."/>
            <person name="Lucas S."/>
            <person name="Rokhsar D."/>
            <person name="Grigoriev I.V."/>
        </authorList>
    </citation>
    <scope>NUCLEOTIDE SEQUENCE [LARGE SCALE GENOMIC DNA]</scope>
</reference>
<keyword evidence="2" id="KW-1185">Reference proteome</keyword>
<dbReference type="HOGENOM" id="CLU_977944_0_0_1"/>
<protein>
    <submittedName>
        <fullName evidence="1">Uncharacterized protein</fullName>
    </submittedName>
</protein>
<dbReference type="Gramene" id="EFJ36394">
    <property type="protein sequence ID" value="EFJ36394"/>
    <property type="gene ID" value="SELMODRAFT_404349"/>
</dbReference>
<proteinExistence type="predicted"/>
<dbReference type="InParanoid" id="D8QV20"/>
<evidence type="ECO:0000313" key="1">
    <source>
        <dbReference type="EMBL" id="EFJ36394.1"/>
    </source>
</evidence>
<dbReference type="AlphaFoldDB" id="D8QV20"/>
<dbReference type="EMBL" id="GL377567">
    <property type="protein sequence ID" value="EFJ36394.1"/>
    <property type="molecule type" value="Genomic_DNA"/>
</dbReference>
<dbReference type="Proteomes" id="UP000001514">
    <property type="component" value="Unassembled WGS sequence"/>
</dbReference>
<gene>
    <name evidence="1" type="ORF">SELMODRAFT_404349</name>
</gene>
<organism evidence="2">
    <name type="scientific">Selaginella moellendorffii</name>
    <name type="common">Spikemoss</name>
    <dbReference type="NCBI Taxonomy" id="88036"/>
    <lineage>
        <taxon>Eukaryota</taxon>
        <taxon>Viridiplantae</taxon>
        <taxon>Streptophyta</taxon>
        <taxon>Embryophyta</taxon>
        <taxon>Tracheophyta</taxon>
        <taxon>Lycopodiopsida</taxon>
        <taxon>Selaginellales</taxon>
        <taxon>Selaginellaceae</taxon>
        <taxon>Selaginella</taxon>
    </lineage>
</organism>
<name>D8QV20_SELML</name>
<sequence>MALGQRMTPFRFRDCGAKFEKCRMLDSWLSIPVSGSSAFQPVFVSKSAAWEDVAVASNLFGILEQCLANRSSHPGDTDLPFASSLPPWNGQSYWCYRFFAYFWHHFNVLGKVHTLTEKSIAMMLLRDVRNSFATDLVASPIFHLFGGEQKLMAECVTKDNGSLMSYQEFLVASASDMDLSARVKIVEGWFLALCYLQSLSPSDIARQEVVARVICIQKALKEICTYYDPQQVLNGTIETSLKLKNLLITATCGLGRSSASSKACKVLEEMVLNTKRCNPPTTNEA</sequence>
<dbReference type="KEGG" id="smo:SELMODRAFT_404349"/>